<accession>A0A8C2ZEM3</accession>
<name>A0A8C2ZEM3_CYCLU</name>
<sequence>MTVECLMNPFSYFQLRGLYFLLQHLFHSILQKYIHNVCDDLVQTSHGCSWKVISWVTNHNVKKLFIIFLKLLLLSLQYT</sequence>
<dbReference type="AlphaFoldDB" id="A0A8C2ZEM3"/>
<evidence type="ECO:0000313" key="2">
    <source>
        <dbReference type="Proteomes" id="UP000694565"/>
    </source>
</evidence>
<reference evidence="1" key="1">
    <citation type="submission" date="2025-08" db="UniProtKB">
        <authorList>
            <consortium name="Ensembl"/>
        </authorList>
    </citation>
    <scope>IDENTIFICATION</scope>
</reference>
<evidence type="ECO:0000313" key="1">
    <source>
        <dbReference type="Ensembl" id="ENSCLMP00005026127.1"/>
    </source>
</evidence>
<dbReference type="Ensembl" id="ENSCLMT00005027281.1">
    <property type="protein sequence ID" value="ENSCLMP00005026127.1"/>
    <property type="gene ID" value="ENSCLMG00005012770.1"/>
</dbReference>
<organism evidence="1 2">
    <name type="scientific">Cyclopterus lumpus</name>
    <name type="common">Lumpsucker</name>
    <dbReference type="NCBI Taxonomy" id="8103"/>
    <lineage>
        <taxon>Eukaryota</taxon>
        <taxon>Metazoa</taxon>
        <taxon>Chordata</taxon>
        <taxon>Craniata</taxon>
        <taxon>Vertebrata</taxon>
        <taxon>Euteleostomi</taxon>
        <taxon>Actinopterygii</taxon>
        <taxon>Neopterygii</taxon>
        <taxon>Teleostei</taxon>
        <taxon>Neoteleostei</taxon>
        <taxon>Acanthomorphata</taxon>
        <taxon>Eupercaria</taxon>
        <taxon>Perciformes</taxon>
        <taxon>Cottioidei</taxon>
        <taxon>Cottales</taxon>
        <taxon>Cyclopteridae</taxon>
        <taxon>Cyclopterus</taxon>
    </lineage>
</organism>
<keyword evidence="2" id="KW-1185">Reference proteome</keyword>
<protein>
    <submittedName>
        <fullName evidence="1">Uncharacterized protein</fullName>
    </submittedName>
</protein>
<proteinExistence type="predicted"/>
<reference evidence="1" key="2">
    <citation type="submission" date="2025-09" db="UniProtKB">
        <authorList>
            <consortium name="Ensembl"/>
        </authorList>
    </citation>
    <scope>IDENTIFICATION</scope>
</reference>
<dbReference type="Proteomes" id="UP000694565">
    <property type="component" value="Unplaced"/>
</dbReference>